<evidence type="ECO:0000313" key="7">
    <source>
        <dbReference type="Proteomes" id="UP000250321"/>
    </source>
</evidence>
<dbReference type="GO" id="GO:0001786">
    <property type="term" value="F:phosphatidylserine binding"/>
    <property type="evidence" value="ECO:0007669"/>
    <property type="project" value="TreeGrafter"/>
</dbReference>
<keyword evidence="1" id="KW-0479">Metal-binding</keyword>
<reference evidence="6 7" key="1">
    <citation type="submission" date="2018-02" db="EMBL/GenBank/DDBJ databases">
        <title>Draft genome of wild Prunus yedoensis var. nudiflora.</title>
        <authorList>
            <person name="Baek S."/>
            <person name="Kim J.-H."/>
            <person name="Choi K."/>
            <person name="Kim G.-B."/>
            <person name="Cho A."/>
            <person name="Jang H."/>
            <person name="Shin C.-H."/>
            <person name="Yu H.-J."/>
            <person name="Mun J.-H."/>
        </authorList>
    </citation>
    <scope>NUCLEOTIDE SEQUENCE [LARGE SCALE GENOMIC DNA]</scope>
    <source>
        <strain evidence="7">cv. Jeju island</strain>
        <tissue evidence="6">Leaf</tissue>
    </source>
</reference>
<dbReference type="GO" id="GO:0005737">
    <property type="term" value="C:cytoplasm"/>
    <property type="evidence" value="ECO:0007669"/>
    <property type="project" value="TreeGrafter"/>
</dbReference>
<dbReference type="GO" id="GO:0009409">
    <property type="term" value="P:response to cold"/>
    <property type="evidence" value="ECO:0007669"/>
    <property type="project" value="TreeGrafter"/>
</dbReference>
<dbReference type="Gene3D" id="1.10.220.10">
    <property type="entry name" value="Annexin"/>
    <property type="match status" value="1"/>
</dbReference>
<dbReference type="PANTHER" id="PTHR10502:SF220">
    <property type="entry name" value="ANNEXIN D2"/>
    <property type="match status" value="1"/>
</dbReference>
<keyword evidence="3" id="KW-0106">Calcium</keyword>
<dbReference type="GO" id="GO:0005509">
    <property type="term" value="F:calcium ion binding"/>
    <property type="evidence" value="ECO:0007669"/>
    <property type="project" value="InterPro"/>
</dbReference>
<dbReference type="GO" id="GO:0009414">
    <property type="term" value="P:response to water deprivation"/>
    <property type="evidence" value="ECO:0007669"/>
    <property type="project" value="TreeGrafter"/>
</dbReference>
<dbReference type="SUPFAM" id="SSF47874">
    <property type="entry name" value="Annexin"/>
    <property type="match status" value="1"/>
</dbReference>
<comment type="caution">
    <text evidence="6">The sequence shown here is derived from an EMBL/GenBank/DDBJ whole genome shotgun (WGS) entry which is preliminary data.</text>
</comment>
<keyword evidence="2" id="KW-0677">Repeat</keyword>
<dbReference type="GO" id="GO:0009651">
    <property type="term" value="P:response to salt stress"/>
    <property type="evidence" value="ECO:0007669"/>
    <property type="project" value="TreeGrafter"/>
</dbReference>
<evidence type="ECO:0000256" key="2">
    <source>
        <dbReference type="ARBA" id="ARBA00022737"/>
    </source>
</evidence>
<accession>A0A314XW70</accession>
<gene>
    <name evidence="6" type="ORF">Pyn_27187</name>
</gene>
<evidence type="ECO:0000313" key="6">
    <source>
        <dbReference type="EMBL" id="PQP95573.1"/>
    </source>
</evidence>
<dbReference type="GO" id="GO:0005544">
    <property type="term" value="F:calcium-dependent phospholipid binding"/>
    <property type="evidence" value="ECO:0007669"/>
    <property type="project" value="UniProtKB-KW"/>
</dbReference>
<dbReference type="PANTHER" id="PTHR10502">
    <property type="entry name" value="ANNEXIN"/>
    <property type="match status" value="1"/>
</dbReference>
<evidence type="ECO:0000256" key="4">
    <source>
        <dbReference type="ARBA" id="ARBA00023216"/>
    </source>
</evidence>
<dbReference type="GO" id="GO:0005886">
    <property type="term" value="C:plasma membrane"/>
    <property type="evidence" value="ECO:0007669"/>
    <property type="project" value="TreeGrafter"/>
</dbReference>
<dbReference type="OrthoDB" id="37886at2759"/>
<dbReference type="EMBL" id="PJQY01002223">
    <property type="protein sequence ID" value="PQP95573.1"/>
    <property type="molecule type" value="Genomic_DNA"/>
</dbReference>
<dbReference type="InterPro" id="IPR018502">
    <property type="entry name" value="Annexin_repeat"/>
</dbReference>
<dbReference type="Proteomes" id="UP000250321">
    <property type="component" value="Unassembled WGS sequence"/>
</dbReference>
<dbReference type="SMART" id="SM00335">
    <property type="entry name" value="ANX"/>
    <property type="match status" value="1"/>
</dbReference>
<keyword evidence="5" id="KW-0111">Calcium/phospholipid-binding</keyword>
<evidence type="ECO:0000256" key="5">
    <source>
        <dbReference type="ARBA" id="ARBA00023302"/>
    </source>
</evidence>
<keyword evidence="7" id="KW-1185">Reference proteome</keyword>
<evidence type="ECO:0000256" key="3">
    <source>
        <dbReference type="ARBA" id="ARBA00022837"/>
    </source>
</evidence>
<dbReference type="FunFam" id="1.10.220.10:FF:000006">
    <property type="entry name" value="Annexin"/>
    <property type="match status" value="1"/>
</dbReference>
<dbReference type="InterPro" id="IPR037104">
    <property type="entry name" value="Annexin_sf"/>
</dbReference>
<dbReference type="STRING" id="2094558.A0A314XW70"/>
<dbReference type="Pfam" id="PF00191">
    <property type="entry name" value="Annexin"/>
    <property type="match status" value="1"/>
</dbReference>
<keyword evidence="4" id="KW-0041">Annexin</keyword>
<proteinExistence type="predicted"/>
<organism evidence="6 7">
    <name type="scientific">Prunus yedoensis var. nudiflora</name>
    <dbReference type="NCBI Taxonomy" id="2094558"/>
    <lineage>
        <taxon>Eukaryota</taxon>
        <taxon>Viridiplantae</taxon>
        <taxon>Streptophyta</taxon>
        <taxon>Embryophyta</taxon>
        <taxon>Tracheophyta</taxon>
        <taxon>Spermatophyta</taxon>
        <taxon>Magnoliopsida</taxon>
        <taxon>eudicotyledons</taxon>
        <taxon>Gunneridae</taxon>
        <taxon>Pentapetalae</taxon>
        <taxon>rosids</taxon>
        <taxon>fabids</taxon>
        <taxon>Rosales</taxon>
        <taxon>Rosaceae</taxon>
        <taxon>Amygdaloideae</taxon>
        <taxon>Amygdaleae</taxon>
        <taxon>Prunus</taxon>
    </lineage>
</organism>
<dbReference type="GO" id="GO:0009408">
    <property type="term" value="P:response to heat"/>
    <property type="evidence" value="ECO:0007669"/>
    <property type="project" value="TreeGrafter"/>
</dbReference>
<sequence>MSTLRLPDVVPSPVEDAEQLRKAFEDLDLLNDYLVEPRAVLLWTLVPAERDAFLANEATKRFTSSNKLLLEIASTRSSHDLLLVKQAYHVCYKKSLEDVGYHTSGDLLKLLVPLLGRTKGLLLGLLPPAQRLTCIALNKNIIAGSVFLWTRKLSKTLLETLRSFFWNWLDMPCIEVEVQNQNLFQELAP</sequence>
<dbReference type="PROSITE" id="PS51897">
    <property type="entry name" value="ANNEXIN_2"/>
    <property type="match status" value="1"/>
</dbReference>
<dbReference type="AlphaFoldDB" id="A0A314XW70"/>
<name>A0A314XW70_PRUYE</name>
<evidence type="ECO:0000256" key="1">
    <source>
        <dbReference type="ARBA" id="ARBA00022723"/>
    </source>
</evidence>
<protein>
    <submittedName>
        <fullName evidence="6">Annexin D2</fullName>
    </submittedName>
</protein>